<evidence type="ECO:0000256" key="4">
    <source>
        <dbReference type="ARBA" id="ARBA00023186"/>
    </source>
</evidence>
<dbReference type="InterPro" id="IPR016153">
    <property type="entry name" value="Heat_shock_Hsp33_N"/>
</dbReference>
<keyword evidence="2 6" id="KW-0862">Zinc</keyword>
<protein>
    <recommendedName>
        <fullName evidence="6">33 kDa chaperonin</fullName>
    </recommendedName>
    <alternativeName>
        <fullName evidence="6">Heat shock protein 33 homolog</fullName>
        <shortName evidence="6">HSP33</shortName>
    </alternativeName>
</protein>
<keyword evidence="3 6" id="KW-1015">Disulfide bond</keyword>
<dbReference type="InterPro" id="IPR000397">
    <property type="entry name" value="Heat_shock_Hsp33"/>
</dbReference>
<dbReference type="PIRSF" id="PIRSF005261">
    <property type="entry name" value="Heat_shock_Hsp33"/>
    <property type="match status" value="1"/>
</dbReference>
<evidence type="ECO:0000256" key="1">
    <source>
        <dbReference type="ARBA" id="ARBA00022490"/>
    </source>
</evidence>
<keyword evidence="8" id="KW-1185">Reference proteome</keyword>
<comment type="similarity">
    <text evidence="6">Belongs to the HSP33 family.</text>
</comment>
<dbReference type="OrthoDB" id="9776534at2"/>
<keyword evidence="4 6" id="KW-0143">Chaperone</keyword>
<comment type="PTM">
    <text evidence="6">Under oxidizing conditions two disulfide bonds are formed involving the reactive cysteines. Under reducing conditions zinc is bound to the reactive cysteines and the protein is inactive.</text>
</comment>
<dbReference type="GO" id="GO:0042026">
    <property type="term" value="P:protein refolding"/>
    <property type="evidence" value="ECO:0007669"/>
    <property type="project" value="TreeGrafter"/>
</dbReference>
<proteinExistence type="inferred from homology"/>
<sequence length="292" mass="31880">MDYLVRAIDKDAQVRIFACNSKNMVETARNIHNTSKTATAALGRTLTAAALMSENLKNEADTLTLNIKGDGGIGQIVVTAKANGVVKGYVNNPMADCEIRESDGKLDVGRIVGNGTLTVVADQGLKEPYIGKVELISGEIAEDLANYFYRSDQVPSVVSLGVLVDVDYTVRAAGGFILQLMPGADDECISKIEENISKLKAITTMLDEGLTPEQIIEHVMDGFEIKFLDKKEIGFNCDCSREKVEDSLISIGKDELKAIIEEDGKAEVTCHFCNEKYSFNEEELENILNSIE</sequence>
<evidence type="ECO:0000313" key="7">
    <source>
        <dbReference type="EMBL" id="SMB82164.1"/>
    </source>
</evidence>
<dbReference type="NCBIfam" id="NF001033">
    <property type="entry name" value="PRK00114.1"/>
    <property type="match status" value="1"/>
</dbReference>
<evidence type="ECO:0000313" key="8">
    <source>
        <dbReference type="Proteomes" id="UP000192368"/>
    </source>
</evidence>
<dbReference type="HAMAP" id="MF_00117">
    <property type="entry name" value="HslO"/>
    <property type="match status" value="1"/>
</dbReference>
<evidence type="ECO:0000256" key="3">
    <source>
        <dbReference type="ARBA" id="ARBA00023157"/>
    </source>
</evidence>
<dbReference type="RefSeq" id="WP_084230099.1">
    <property type="nucleotide sequence ID" value="NZ_FWWR01000009.1"/>
</dbReference>
<comment type="function">
    <text evidence="6">Redox regulated molecular chaperone. Protects both thermally unfolding and oxidatively damaged proteins from irreversible aggregation. Plays an important role in the bacterial defense system toward oxidative stress.</text>
</comment>
<gene>
    <name evidence="6" type="primary">hslO</name>
    <name evidence="7" type="ORF">SAMN00017477_0417</name>
</gene>
<feature type="disulfide bond" description="Redox-active" evidence="6">
    <location>
        <begin position="237"/>
        <end position="239"/>
    </location>
</feature>
<feature type="disulfide bond" description="Redox-active" evidence="6">
    <location>
        <begin position="270"/>
        <end position="273"/>
    </location>
</feature>
<reference evidence="8" key="1">
    <citation type="submission" date="2017-04" db="EMBL/GenBank/DDBJ databases">
        <authorList>
            <person name="Varghese N."/>
            <person name="Submissions S."/>
        </authorList>
    </citation>
    <scope>NUCLEOTIDE SEQUENCE [LARGE SCALE GENOMIC DNA]</scope>
    <source>
        <strain evidence="8">DSM 20463</strain>
    </source>
</reference>
<dbReference type="Gene3D" id="3.90.1280.10">
    <property type="entry name" value="HSP33 redox switch-like"/>
    <property type="match status" value="1"/>
</dbReference>
<evidence type="ECO:0000256" key="2">
    <source>
        <dbReference type="ARBA" id="ARBA00022833"/>
    </source>
</evidence>
<keyword evidence="1 6" id="KW-0963">Cytoplasm</keyword>
<dbReference type="GO" id="GO:0005737">
    <property type="term" value="C:cytoplasm"/>
    <property type="evidence" value="ECO:0007669"/>
    <property type="project" value="UniProtKB-SubCell"/>
</dbReference>
<dbReference type="AlphaFoldDB" id="A0A1W1UN75"/>
<accession>A0A1W1UN75</accession>
<dbReference type="GO" id="GO:0044183">
    <property type="term" value="F:protein folding chaperone"/>
    <property type="evidence" value="ECO:0007669"/>
    <property type="project" value="TreeGrafter"/>
</dbReference>
<dbReference type="CDD" id="cd00498">
    <property type="entry name" value="Hsp33"/>
    <property type="match status" value="1"/>
</dbReference>
<dbReference type="Proteomes" id="UP000192368">
    <property type="component" value="Unassembled WGS sequence"/>
</dbReference>
<organism evidence="7 8">
    <name type="scientific">Peptoniphilus asaccharolyticus DSM 20463</name>
    <dbReference type="NCBI Taxonomy" id="573058"/>
    <lineage>
        <taxon>Bacteria</taxon>
        <taxon>Bacillati</taxon>
        <taxon>Bacillota</taxon>
        <taxon>Tissierellia</taxon>
        <taxon>Tissierellales</taxon>
        <taxon>Peptoniphilaceae</taxon>
        <taxon>Peptoniphilus</taxon>
    </lineage>
</organism>
<comment type="subcellular location">
    <subcellularLocation>
        <location evidence="6">Cytoplasm</location>
    </subcellularLocation>
</comment>
<dbReference type="PANTHER" id="PTHR30111:SF1">
    <property type="entry name" value="33 KDA CHAPERONIN"/>
    <property type="match status" value="1"/>
</dbReference>
<dbReference type="PANTHER" id="PTHR30111">
    <property type="entry name" value="33 KDA CHAPERONIN"/>
    <property type="match status" value="1"/>
</dbReference>
<dbReference type="EMBL" id="FWWR01000009">
    <property type="protein sequence ID" value="SMB82164.1"/>
    <property type="molecule type" value="Genomic_DNA"/>
</dbReference>
<dbReference type="InterPro" id="IPR016154">
    <property type="entry name" value="Heat_shock_Hsp33_C"/>
</dbReference>
<dbReference type="SUPFAM" id="SSF118352">
    <property type="entry name" value="HSP33 redox switch-like"/>
    <property type="match status" value="1"/>
</dbReference>
<evidence type="ECO:0000256" key="6">
    <source>
        <dbReference type="HAMAP-Rule" id="MF_00117"/>
    </source>
</evidence>
<dbReference type="SUPFAM" id="SSF64397">
    <property type="entry name" value="Hsp33 domain"/>
    <property type="match status" value="1"/>
</dbReference>
<dbReference type="Gene3D" id="3.55.30.10">
    <property type="entry name" value="Hsp33 domain"/>
    <property type="match status" value="1"/>
</dbReference>
<evidence type="ECO:0000256" key="5">
    <source>
        <dbReference type="ARBA" id="ARBA00023284"/>
    </source>
</evidence>
<dbReference type="GO" id="GO:0051082">
    <property type="term" value="F:unfolded protein binding"/>
    <property type="evidence" value="ECO:0007669"/>
    <property type="project" value="UniProtKB-UniRule"/>
</dbReference>
<keyword evidence="5 6" id="KW-0676">Redox-active center</keyword>
<dbReference type="STRING" id="573058.SAMN00017477_0417"/>
<name>A0A1W1UN75_PEPAS</name>
<dbReference type="Pfam" id="PF01430">
    <property type="entry name" value="HSP33"/>
    <property type="match status" value="1"/>
</dbReference>